<evidence type="ECO:0000313" key="2">
    <source>
        <dbReference type="EMBL" id="RRT57752.1"/>
    </source>
</evidence>
<dbReference type="EMBL" id="AMZH03009012">
    <property type="protein sequence ID" value="RRT57752.1"/>
    <property type="molecule type" value="Genomic_DNA"/>
</dbReference>
<gene>
    <name evidence="2" type="ORF">B296_00016489</name>
</gene>
<name>A0A426Z1B3_ENSVE</name>
<feature type="region of interest" description="Disordered" evidence="1">
    <location>
        <begin position="63"/>
        <end position="105"/>
    </location>
</feature>
<feature type="compositionally biased region" description="Basic and acidic residues" evidence="1">
    <location>
        <begin position="71"/>
        <end position="89"/>
    </location>
</feature>
<feature type="compositionally biased region" description="Polar residues" evidence="1">
    <location>
        <begin position="38"/>
        <end position="50"/>
    </location>
</feature>
<sequence length="291" mass="32146">MTYLGSPFHEGPQTITEELARYPQTCLNRNLVMGRWSVPSTKRQGGNSSDGIDVLNRRTLRPTQAFVQDTASKEEEANARYDLGRRPEDLEAESPTHLPLSLTGLNGNGALTHVDRTKLRLTAGSEAKVGGPNYLKSKKRKKETMGNSFKCCLACILPCGALDVIRIVHLDGQVEEYSSRQVSAGEILAANPDHILSKPCSQGVTTKIVIVSPNSDLKRGHIYFLIPESALQGKERRKKTHQKSGSTAVVQESGQHSCLGQVLSEKKVRHRRRRSGQVGVWRPRLESISED</sequence>
<proteinExistence type="predicted"/>
<accession>A0A426Z1B3</accession>
<evidence type="ECO:0000313" key="3">
    <source>
        <dbReference type="Proteomes" id="UP000287651"/>
    </source>
</evidence>
<feature type="region of interest" description="Disordered" evidence="1">
    <location>
        <begin position="38"/>
        <end position="57"/>
    </location>
</feature>
<organism evidence="2 3">
    <name type="scientific">Ensete ventricosum</name>
    <name type="common">Abyssinian banana</name>
    <name type="synonym">Musa ensete</name>
    <dbReference type="NCBI Taxonomy" id="4639"/>
    <lineage>
        <taxon>Eukaryota</taxon>
        <taxon>Viridiplantae</taxon>
        <taxon>Streptophyta</taxon>
        <taxon>Embryophyta</taxon>
        <taxon>Tracheophyta</taxon>
        <taxon>Spermatophyta</taxon>
        <taxon>Magnoliopsida</taxon>
        <taxon>Liliopsida</taxon>
        <taxon>Zingiberales</taxon>
        <taxon>Musaceae</taxon>
        <taxon>Ensete</taxon>
    </lineage>
</organism>
<dbReference type="AlphaFoldDB" id="A0A426Z1B3"/>
<reference evidence="2 3" key="1">
    <citation type="journal article" date="2014" name="Agronomy (Basel)">
        <title>A Draft Genome Sequence for Ensete ventricosum, the Drought-Tolerant Tree Against Hunger.</title>
        <authorList>
            <person name="Harrison J."/>
            <person name="Moore K.A."/>
            <person name="Paszkiewicz K."/>
            <person name="Jones T."/>
            <person name="Grant M."/>
            <person name="Ambacheew D."/>
            <person name="Muzemil S."/>
            <person name="Studholme D.J."/>
        </authorList>
    </citation>
    <scope>NUCLEOTIDE SEQUENCE [LARGE SCALE GENOMIC DNA]</scope>
</reference>
<feature type="region of interest" description="Disordered" evidence="1">
    <location>
        <begin position="234"/>
        <end position="253"/>
    </location>
</feature>
<dbReference type="InterPro" id="IPR025322">
    <property type="entry name" value="PADRE_dom"/>
</dbReference>
<evidence type="ECO:0000256" key="1">
    <source>
        <dbReference type="SAM" id="MobiDB-lite"/>
    </source>
</evidence>
<dbReference type="Proteomes" id="UP000287651">
    <property type="component" value="Unassembled WGS sequence"/>
</dbReference>
<comment type="caution">
    <text evidence="2">The sequence shown here is derived from an EMBL/GenBank/DDBJ whole genome shotgun (WGS) entry which is preliminary data.</text>
</comment>
<dbReference type="Pfam" id="PF14009">
    <property type="entry name" value="PADRE"/>
    <property type="match status" value="1"/>
</dbReference>
<dbReference type="PANTHER" id="PTHR33052">
    <property type="entry name" value="DUF4228 DOMAIN PROTEIN-RELATED"/>
    <property type="match status" value="1"/>
</dbReference>
<protein>
    <submittedName>
        <fullName evidence="2">Uncharacterized protein</fullName>
    </submittedName>
</protein>
<feature type="compositionally biased region" description="Polar residues" evidence="1">
    <location>
        <begin position="243"/>
        <end position="253"/>
    </location>
</feature>